<dbReference type="PANTHER" id="PTHR46825:SF12">
    <property type="entry name" value="PENICILLIN-BINDING PROTEIN 4"/>
    <property type="match status" value="1"/>
</dbReference>
<dbReference type="RefSeq" id="WP_110935828.1">
    <property type="nucleotide sequence ID" value="NZ_KZ614146.1"/>
</dbReference>
<dbReference type="EMBL" id="PDOE01000006">
    <property type="protein sequence ID" value="RKL66549.1"/>
    <property type="molecule type" value="Genomic_DNA"/>
</dbReference>
<dbReference type="Gene3D" id="3.40.710.10">
    <property type="entry name" value="DD-peptidase/beta-lactamase superfamily"/>
    <property type="match status" value="1"/>
</dbReference>
<evidence type="ECO:0000313" key="3">
    <source>
        <dbReference type="Proteomes" id="UP000281498"/>
    </source>
</evidence>
<gene>
    <name evidence="2" type="ORF">CR203_14755</name>
</gene>
<proteinExistence type="predicted"/>
<accession>A0A3A9K2I5</accession>
<dbReference type="Pfam" id="PF00144">
    <property type="entry name" value="Beta-lactamase"/>
    <property type="match status" value="1"/>
</dbReference>
<dbReference type="OrthoDB" id="9797709at2"/>
<dbReference type="PANTHER" id="PTHR46825">
    <property type="entry name" value="D-ALANYL-D-ALANINE-CARBOXYPEPTIDASE/ENDOPEPTIDASE AMPH"/>
    <property type="match status" value="1"/>
</dbReference>
<sequence length="345" mass="38285">MKLKNINIEERMEHYRVNGLSIALIENGQISGTENYGLLEVKSDREINENSIFGACSISKLLTGVAAIKLIEKGILGLDENVNERLITWKIPENVFTKTKKVTLRNLLSHQSGIKDPEGSFSELNTDTGIPSMVELLEGETPYCKDPIEVQYEPESKFHYSDAGFCVVQQLIEDVTEKSFYQVVNEFIFKPLGMENSYLNTTMLEMDNQYFSCGHTKNGDLVEGKYPIYPYPAASGLWTTSLDLAALVLELMNALKGESKIGISESLAKEMITSQRGKSWTGLGVFLDGSDKELEISSLGWGVGFQCMIFASPHLEKGAVIMTNAELGVHQLKGIIGDIYRSLIS</sequence>
<feature type="domain" description="Beta-lactamase-related" evidence="1">
    <location>
        <begin position="7"/>
        <end position="326"/>
    </location>
</feature>
<dbReference type="SUPFAM" id="SSF56601">
    <property type="entry name" value="beta-lactamase/transpeptidase-like"/>
    <property type="match status" value="1"/>
</dbReference>
<protein>
    <submittedName>
        <fullName evidence="2">Penicillin-binding protein</fullName>
    </submittedName>
</protein>
<name>A0A3A9K2I5_9BACI</name>
<dbReference type="AlphaFoldDB" id="A0A3A9K2I5"/>
<evidence type="ECO:0000313" key="2">
    <source>
        <dbReference type="EMBL" id="RKL66549.1"/>
    </source>
</evidence>
<dbReference type="InterPro" id="IPR050491">
    <property type="entry name" value="AmpC-like"/>
</dbReference>
<reference evidence="2 3" key="1">
    <citation type="submission" date="2017-10" db="EMBL/GenBank/DDBJ databases">
        <title>Bacillus sp. nov., a halophilic bacterium isolated from a Keqin Lake.</title>
        <authorList>
            <person name="Wang H."/>
        </authorList>
    </citation>
    <scope>NUCLEOTIDE SEQUENCE [LARGE SCALE GENOMIC DNA]</scope>
    <source>
        <strain evidence="2 3">KCTC 13187</strain>
    </source>
</reference>
<evidence type="ECO:0000259" key="1">
    <source>
        <dbReference type="Pfam" id="PF00144"/>
    </source>
</evidence>
<keyword evidence="3" id="KW-1185">Reference proteome</keyword>
<dbReference type="Proteomes" id="UP000281498">
    <property type="component" value="Unassembled WGS sequence"/>
</dbReference>
<organism evidence="2 3">
    <name type="scientific">Salipaludibacillus neizhouensis</name>
    <dbReference type="NCBI Taxonomy" id="885475"/>
    <lineage>
        <taxon>Bacteria</taxon>
        <taxon>Bacillati</taxon>
        <taxon>Bacillota</taxon>
        <taxon>Bacilli</taxon>
        <taxon>Bacillales</taxon>
        <taxon>Bacillaceae</taxon>
    </lineage>
</organism>
<dbReference type="InterPro" id="IPR012338">
    <property type="entry name" value="Beta-lactam/transpept-like"/>
</dbReference>
<dbReference type="InterPro" id="IPR001466">
    <property type="entry name" value="Beta-lactam-related"/>
</dbReference>
<comment type="caution">
    <text evidence="2">The sequence shown here is derived from an EMBL/GenBank/DDBJ whole genome shotgun (WGS) entry which is preliminary data.</text>
</comment>